<reference evidence="12" key="2">
    <citation type="submission" date="2014-06" db="EMBL/GenBank/DDBJ databases">
        <authorList>
            <person name="Hu T."/>
            <person name="Eisen M.B."/>
            <person name="Thornton K.R."/>
            <person name="Andolfatto P."/>
        </authorList>
    </citation>
    <scope>NUCLEOTIDE SEQUENCE</scope>
    <source>
        <strain evidence="12">W501</strain>
    </source>
</reference>
<evidence type="ECO:0000256" key="8">
    <source>
        <dbReference type="ARBA" id="ARBA00023170"/>
    </source>
</evidence>
<feature type="transmembrane region" description="Helical" evidence="11">
    <location>
        <begin position="399"/>
        <end position="420"/>
    </location>
</feature>
<evidence type="ECO:0000256" key="1">
    <source>
        <dbReference type="ARBA" id="ARBA00004651"/>
    </source>
</evidence>
<accession>A0A0J9RUE8</accession>
<dbReference type="PANTHER" id="PTHR21137">
    <property type="entry name" value="ODORANT RECEPTOR"/>
    <property type="match status" value="1"/>
</dbReference>
<dbReference type="PANTHER" id="PTHR21137:SF44">
    <property type="entry name" value="ODORANT RECEPTOR 13A-RELATED"/>
    <property type="match status" value="1"/>
</dbReference>
<dbReference type="InterPro" id="IPR004117">
    <property type="entry name" value="7tm6_olfct_rcpt"/>
</dbReference>
<feature type="transmembrane region" description="Helical" evidence="11">
    <location>
        <begin position="267"/>
        <end position="292"/>
    </location>
</feature>
<evidence type="ECO:0000256" key="6">
    <source>
        <dbReference type="ARBA" id="ARBA00022989"/>
    </source>
</evidence>
<keyword evidence="4 11" id="KW-0812">Transmembrane</keyword>
<feature type="transmembrane region" description="Helical" evidence="11">
    <location>
        <begin position="298"/>
        <end position="318"/>
    </location>
</feature>
<keyword evidence="7 11" id="KW-0472">Membrane</keyword>
<dbReference type="GO" id="GO:0005549">
    <property type="term" value="F:odorant binding"/>
    <property type="evidence" value="ECO:0007669"/>
    <property type="project" value="InterPro"/>
</dbReference>
<evidence type="ECO:0000256" key="5">
    <source>
        <dbReference type="ARBA" id="ARBA00022725"/>
    </source>
</evidence>
<reference evidence="12" key="1">
    <citation type="journal article" date="2013" name="Genome Res.">
        <title>A second-generation assembly of the Drosophila simulans genome provides new insights into patterns of lineage-specific divergence.</title>
        <authorList>
            <person name="Hu T.T."/>
            <person name="Eisen M.B."/>
            <person name="Thornton K.R."/>
            <person name="Andolfatto P."/>
        </authorList>
    </citation>
    <scope>NUCLEOTIDE SEQUENCE [LARGE SCALE GENOMIC DNA]</scope>
    <source>
        <strain evidence="12">W501</strain>
    </source>
</reference>
<dbReference type="GO" id="GO:0007165">
    <property type="term" value="P:signal transduction"/>
    <property type="evidence" value="ECO:0007669"/>
    <property type="project" value="UniProtKB-KW"/>
</dbReference>
<evidence type="ECO:0000256" key="9">
    <source>
        <dbReference type="ARBA" id="ARBA00023224"/>
    </source>
</evidence>
<keyword evidence="2" id="KW-1003">Cell membrane</keyword>
<reference evidence="12" key="3">
    <citation type="submission" date="2015-04" db="EMBL/GenBank/DDBJ databases">
        <authorList>
            <consortium name="FlyBase"/>
        </authorList>
    </citation>
    <scope>NUCLEOTIDE SEQUENCE</scope>
    <source>
        <strain evidence="12">W501</strain>
    </source>
</reference>
<gene>
    <name evidence="12" type="primary">Dsim\GD12685</name>
    <name evidence="12" type="ORF">Dsimw501_GD12685</name>
</gene>
<dbReference type="OrthoDB" id="6617147at2759"/>
<feature type="transmembrane region" description="Helical" evidence="11">
    <location>
        <begin position="140"/>
        <end position="160"/>
    </location>
</feature>
<proteinExistence type="predicted"/>
<evidence type="ECO:0000256" key="10">
    <source>
        <dbReference type="ARBA" id="ARBA00038679"/>
    </source>
</evidence>
<evidence type="ECO:0000256" key="4">
    <source>
        <dbReference type="ARBA" id="ARBA00022692"/>
    </source>
</evidence>
<name>A0A0J9RUE8_DROSI</name>
<evidence type="ECO:0000256" key="7">
    <source>
        <dbReference type="ARBA" id="ARBA00023136"/>
    </source>
</evidence>
<dbReference type="GO" id="GO:0004984">
    <property type="term" value="F:olfactory receptor activity"/>
    <property type="evidence" value="ECO:0007669"/>
    <property type="project" value="InterPro"/>
</dbReference>
<dbReference type="Proteomes" id="UP000035880">
    <property type="component" value="Chromosome 3L"/>
</dbReference>
<keyword evidence="9" id="KW-0807">Transducer</keyword>
<evidence type="ECO:0000313" key="12">
    <source>
        <dbReference type="EMBL" id="KMY99338.1"/>
    </source>
</evidence>
<feature type="transmembrane region" description="Helical" evidence="11">
    <location>
        <begin position="365"/>
        <end position="387"/>
    </location>
</feature>
<evidence type="ECO:0000256" key="11">
    <source>
        <dbReference type="SAM" id="Phobius"/>
    </source>
</evidence>
<feature type="transmembrane region" description="Helical" evidence="11">
    <location>
        <begin position="73"/>
        <end position="97"/>
    </location>
</feature>
<feature type="transmembrane region" description="Helical" evidence="11">
    <location>
        <begin position="187"/>
        <end position="210"/>
    </location>
</feature>
<evidence type="ECO:0000256" key="2">
    <source>
        <dbReference type="ARBA" id="ARBA00022475"/>
    </source>
</evidence>
<keyword evidence="8" id="KW-0675">Receptor</keyword>
<feature type="transmembrane region" description="Helical" evidence="11">
    <location>
        <begin position="39"/>
        <end position="61"/>
    </location>
</feature>
<keyword evidence="5" id="KW-0552">Olfaction</keyword>
<dbReference type="EMBL" id="CM002912">
    <property type="protein sequence ID" value="KMY99338.1"/>
    <property type="molecule type" value="Genomic_DNA"/>
</dbReference>
<keyword evidence="3" id="KW-0716">Sensory transduction</keyword>
<keyword evidence="6 11" id="KW-1133">Transmembrane helix</keyword>
<sequence>MQLHDHMKYIDFGCWMACIPRYQWKGRPTERQLYASEQWIVFLLGSICQIYQIAGVLIYWYCNGRLATDTGTFVAQLSEMCSSFCLTFVGFCNVYAISINRNQIETLLEELHQIYPRCTKSHYRCQHYFDMAMRIMRIEFLFYMVFYVYYNSAPVLLLLWEHLHEGYDLSFKTQTNTWFPWKVQGSALGFGMAVLSITVGSFVGVGFSIVTQNLVCLLSFQLKLHYDGISSQLESLDCRRPGAHKKLRILIAYHCRILQLGDQVNDILNFVFGSSLVGATIAICMSSVSILLLDFASAFKYVSSLVAFVLYNFVICYMGTEVTLAMQLEDFMRYQDLVCQAAQLPRYTWNGRRSLEVKRNLAKRIIFWLGAINLIYHNIGCVMYGYFVDGRTEDPIGYLAELASVASMLGFTIVGTLNLWKMLSLKTHFENLLNEFEEVFQLTKHRAYRTQHYQEEYTRHLRNTLIFHTSAIAYYNSLPILLMIREHLSNSQQLGYRIQSSTWYPWRVQGSIPGFFAAVVCQIFSCQTNMCVNMFIQFLINFFGIQLEIHFDGLARQLETIDARNPHAKDQLKYLIVYHTKLLNLADRVNRSFNLTFLISLSVSMISTCFLAFSMTMFDFGTSLKHLLGLLLFITYNFSMCRSGTHLILTSGKVLPAAFYNNWYEGDLAYRRMLLILMMRATKPYMWRTYKLAPVSITTYMATLKFSYQMFTCVRSLK</sequence>
<feature type="transmembrane region" description="Helical" evidence="11">
    <location>
        <begin position="593"/>
        <end position="615"/>
    </location>
</feature>
<comment type="subcellular location">
    <subcellularLocation>
        <location evidence="1">Cell membrane</location>
        <topology evidence="1">Multi-pass membrane protein</topology>
    </subcellularLocation>
</comment>
<protein>
    <submittedName>
        <fullName evidence="12">Uncharacterized protein, isoform B</fullName>
    </submittedName>
</protein>
<dbReference type="Pfam" id="PF02949">
    <property type="entry name" value="7tm_6"/>
    <property type="match status" value="2"/>
</dbReference>
<dbReference type="AlphaFoldDB" id="A0A0J9RUE8"/>
<comment type="subunit">
    <text evidence="10">Interacts with Orco. Complexes exist early in the endomembrane system in olfactory sensory neurons (OSNs), coupling these complexes to the conserved ciliary trafficking pathway.</text>
</comment>
<feature type="transmembrane region" description="Helical" evidence="11">
    <location>
        <begin position="627"/>
        <end position="649"/>
    </location>
</feature>
<evidence type="ECO:0000256" key="3">
    <source>
        <dbReference type="ARBA" id="ARBA00022606"/>
    </source>
</evidence>
<dbReference type="GO" id="GO:0005886">
    <property type="term" value="C:plasma membrane"/>
    <property type="evidence" value="ECO:0007669"/>
    <property type="project" value="UniProtKB-SubCell"/>
</dbReference>
<organism evidence="12">
    <name type="scientific">Drosophila simulans</name>
    <name type="common">Fruit fly</name>
    <dbReference type="NCBI Taxonomy" id="7240"/>
    <lineage>
        <taxon>Eukaryota</taxon>
        <taxon>Metazoa</taxon>
        <taxon>Ecdysozoa</taxon>
        <taxon>Arthropoda</taxon>
        <taxon>Hexapoda</taxon>
        <taxon>Insecta</taxon>
        <taxon>Pterygota</taxon>
        <taxon>Neoptera</taxon>
        <taxon>Endopterygota</taxon>
        <taxon>Diptera</taxon>
        <taxon>Brachycera</taxon>
        <taxon>Muscomorpha</taxon>
        <taxon>Ephydroidea</taxon>
        <taxon>Drosophilidae</taxon>
        <taxon>Drosophila</taxon>
        <taxon>Sophophora</taxon>
    </lineage>
</organism>